<dbReference type="SUPFAM" id="SSF56784">
    <property type="entry name" value="HAD-like"/>
    <property type="match status" value="1"/>
</dbReference>
<protein>
    <submittedName>
        <fullName evidence="1">HAD family phosphatase</fullName>
    </submittedName>
</protein>
<evidence type="ECO:0000313" key="2">
    <source>
        <dbReference type="Proteomes" id="UP001164305"/>
    </source>
</evidence>
<gene>
    <name evidence="1" type="ORF">BRM3_06375</name>
</gene>
<dbReference type="SFLD" id="SFLDG01129">
    <property type="entry name" value="C1.5:_HAD__Beta-PGM__Phosphata"/>
    <property type="match status" value="1"/>
</dbReference>
<dbReference type="InterPro" id="IPR023214">
    <property type="entry name" value="HAD_sf"/>
</dbReference>
<dbReference type="NCBIfam" id="TIGR01509">
    <property type="entry name" value="HAD-SF-IA-v3"/>
    <property type="match status" value="1"/>
</dbReference>
<dbReference type="InterPro" id="IPR036412">
    <property type="entry name" value="HAD-like_sf"/>
</dbReference>
<reference evidence="1" key="1">
    <citation type="submission" date="2022-10" db="EMBL/GenBank/DDBJ databases">
        <title>Whole-Genome Sequencing of Brachybacterium huguangmaarense BRM-3, Isolated from Betula schmidtii.</title>
        <authorList>
            <person name="Haam D."/>
        </authorList>
    </citation>
    <scope>NUCLEOTIDE SEQUENCE</scope>
    <source>
        <strain evidence="1">BRM-3</strain>
    </source>
</reference>
<dbReference type="Pfam" id="PF13419">
    <property type="entry name" value="HAD_2"/>
    <property type="match status" value="1"/>
</dbReference>
<proteinExistence type="predicted"/>
<dbReference type="RefSeq" id="WP_263595243.1">
    <property type="nucleotide sequence ID" value="NZ_CP107020.1"/>
</dbReference>
<dbReference type="EMBL" id="CP107020">
    <property type="protein sequence ID" value="UYG18037.1"/>
    <property type="molecule type" value="Genomic_DNA"/>
</dbReference>
<dbReference type="InterPro" id="IPR023198">
    <property type="entry name" value="PGP-like_dom2"/>
</dbReference>
<sequence>MTETATAPSRFAEVFGDWSPRAVVFDCDGMLLDTETVWNETQDVILDRLGTELDAADAQAIVGSTLEDAAAIMARAAGADYERVLAETREEFIAALAADLRLMPGAEAVVAAAAARVPIACASNSWHDALVDKLTRAGLIEHFSALESTDTVERGKPFPDMYAQGAAALGADAAQALAFEDSRTGARAAVAAGLRLIAVPSHGEDLSLADLTLTSLEDPALLAWIDSWPRTRR</sequence>
<name>A0ABY6G494_9MICO</name>
<dbReference type="PANTHER" id="PTHR18901:SF38">
    <property type="entry name" value="PSEUDOURIDINE-5'-PHOSPHATASE"/>
    <property type="match status" value="1"/>
</dbReference>
<organism evidence="1 2">
    <name type="scientific">Brachybacterium huguangmaarense</name>
    <dbReference type="NCBI Taxonomy" id="1652028"/>
    <lineage>
        <taxon>Bacteria</taxon>
        <taxon>Bacillati</taxon>
        <taxon>Actinomycetota</taxon>
        <taxon>Actinomycetes</taxon>
        <taxon>Micrococcales</taxon>
        <taxon>Dermabacteraceae</taxon>
        <taxon>Brachybacterium</taxon>
    </lineage>
</organism>
<dbReference type="Gene3D" id="3.40.50.1000">
    <property type="entry name" value="HAD superfamily/HAD-like"/>
    <property type="match status" value="1"/>
</dbReference>
<dbReference type="SFLD" id="SFLDS00003">
    <property type="entry name" value="Haloacid_Dehalogenase"/>
    <property type="match status" value="1"/>
</dbReference>
<accession>A0ABY6G494</accession>
<dbReference type="PANTHER" id="PTHR18901">
    <property type="entry name" value="2-DEOXYGLUCOSE-6-PHOSPHATE PHOSPHATASE 2"/>
    <property type="match status" value="1"/>
</dbReference>
<dbReference type="InterPro" id="IPR041492">
    <property type="entry name" value="HAD_2"/>
</dbReference>
<evidence type="ECO:0000313" key="1">
    <source>
        <dbReference type="EMBL" id="UYG18037.1"/>
    </source>
</evidence>
<dbReference type="InterPro" id="IPR006439">
    <property type="entry name" value="HAD-SF_hydro_IA"/>
</dbReference>
<dbReference type="Proteomes" id="UP001164305">
    <property type="component" value="Chromosome"/>
</dbReference>
<keyword evidence="2" id="KW-1185">Reference proteome</keyword>
<dbReference type="Gene3D" id="1.10.150.240">
    <property type="entry name" value="Putative phosphatase, domain 2"/>
    <property type="match status" value="1"/>
</dbReference>